<dbReference type="PANTHER" id="PTHR33490:SF3">
    <property type="entry name" value="CONSERVED INTEGRAL MEMBRANE PROTEIN"/>
    <property type="match status" value="1"/>
</dbReference>
<reference evidence="2" key="1">
    <citation type="journal article" date="2015" name="Nature">
        <title>Complex archaea that bridge the gap between prokaryotes and eukaryotes.</title>
        <authorList>
            <person name="Spang A."/>
            <person name="Saw J.H."/>
            <person name="Jorgensen S.L."/>
            <person name="Zaremba-Niedzwiedzka K."/>
            <person name="Martijn J."/>
            <person name="Lind A.E."/>
            <person name="van Eijk R."/>
            <person name="Schleper C."/>
            <person name="Guy L."/>
            <person name="Ettema T.J."/>
        </authorList>
    </citation>
    <scope>NUCLEOTIDE SEQUENCE</scope>
</reference>
<dbReference type="AlphaFoldDB" id="A0A0F9IKL8"/>
<organism evidence="2">
    <name type="scientific">marine sediment metagenome</name>
    <dbReference type="NCBI Taxonomy" id="412755"/>
    <lineage>
        <taxon>unclassified sequences</taxon>
        <taxon>metagenomes</taxon>
        <taxon>ecological metagenomes</taxon>
    </lineage>
</organism>
<dbReference type="Gene3D" id="3.10.620.30">
    <property type="match status" value="1"/>
</dbReference>
<sequence>MTKLNSKLEDTLKPTFYMDYDHPIVQEKVRELTEGIPKEDDINKAVKLFYFVRDKIKYTVKDARKSYKKANWKSSLTLKQAFGFCIPKSILLASLARSVGIPSRLHFVDIVNHMTSERLRKDMGSNLFVFHGFVELFLGGRWVEANCAFDKELCQKKNFPAVNFDGKRDGLFASTNKDGKPFVDYIKDRGVYNDAPHQEIMQAWAEVYPKRYKNNDKPI</sequence>
<comment type="caution">
    <text evidence="2">The sequence shown here is derived from an EMBL/GenBank/DDBJ whole genome shotgun (WGS) entry which is preliminary data.</text>
</comment>
<dbReference type="Pfam" id="PF01841">
    <property type="entry name" value="Transglut_core"/>
    <property type="match status" value="1"/>
</dbReference>
<proteinExistence type="predicted"/>
<protein>
    <recommendedName>
        <fullName evidence="1">Transglutaminase-like domain-containing protein</fullName>
    </recommendedName>
</protein>
<name>A0A0F9IKL8_9ZZZZ</name>
<dbReference type="EMBL" id="LAZR01018959">
    <property type="protein sequence ID" value="KKL94310.1"/>
    <property type="molecule type" value="Genomic_DNA"/>
</dbReference>
<dbReference type="PANTHER" id="PTHR33490">
    <property type="entry name" value="BLR5614 PROTEIN-RELATED"/>
    <property type="match status" value="1"/>
</dbReference>
<dbReference type="SUPFAM" id="SSF54001">
    <property type="entry name" value="Cysteine proteinases"/>
    <property type="match status" value="1"/>
</dbReference>
<dbReference type="InterPro" id="IPR038765">
    <property type="entry name" value="Papain-like_cys_pep_sf"/>
</dbReference>
<accession>A0A0F9IKL8</accession>
<evidence type="ECO:0000259" key="1">
    <source>
        <dbReference type="Pfam" id="PF01841"/>
    </source>
</evidence>
<feature type="domain" description="Transglutaminase-like" evidence="1">
    <location>
        <begin position="31"/>
        <end position="146"/>
    </location>
</feature>
<evidence type="ECO:0000313" key="2">
    <source>
        <dbReference type="EMBL" id="KKL94310.1"/>
    </source>
</evidence>
<gene>
    <name evidence="2" type="ORF">LCGC14_1865970</name>
</gene>
<dbReference type="InterPro" id="IPR002931">
    <property type="entry name" value="Transglutaminase-like"/>
</dbReference>